<name>A0AB34PKI7_CANAX</name>
<organism evidence="3 4">
    <name type="scientific">Candida albicans P78048</name>
    <dbReference type="NCBI Taxonomy" id="1094989"/>
    <lineage>
        <taxon>Eukaryota</taxon>
        <taxon>Fungi</taxon>
        <taxon>Dikarya</taxon>
        <taxon>Ascomycota</taxon>
        <taxon>Saccharomycotina</taxon>
        <taxon>Pichiomycetes</taxon>
        <taxon>Debaryomycetaceae</taxon>
        <taxon>Candida/Lodderomyces clade</taxon>
        <taxon>Candida</taxon>
    </lineage>
</organism>
<reference evidence="3 4" key="1">
    <citation type="submission" date="2013-12" db="EMBL/GenBank/DDBJ databases">
        <title>The Genome Sequence of Candida albicans P78048.</title>
        <authorList>
            <consortium name="The Broad Institute Genome Sequencing Platform"/>
            <consortium name="The Broad Institute Genome Sequencing Center for Infectious Disease"/>
            <person name="Cuomo C."/>
            <person name="Bennett R."/>
            <person name="Hirakawa M."/>
            <person name="Noverr M."/>
            <person name="Mitchell A."/>
            <person name="Young S.K."/>
            <person name="Zeng Q."/>
            <person name="Gargeya S."/>
            <person name="Fitzgerald M."/>
            <person name="Abouelleil A."/>
            <person name="Alvarado L."/>
            <person name="Berlin A.M."/>
            <person name="Chapman S.B."/>
            <person name="Dewar J."/>
            <person name="Goldberg J."/>
            <person name="Griggs A."/>
            <person name="Gujja S."/>
            <person name="Hansen M."/>
            <person name="Howarth C."/>
            <person name="Imamovic A."/>
            <person name="Larimer J."/>
            <person name="McCowan C."/>
            <person name="Murphy C."/>
            <person name="Pearson M."/>
            <person name="Priest M."/>
            <person name="Roberts A."/>
            <person name="Saif S."/>
            <person name="Shea T."/>
            <person name="Sykes S."/>
            <person name="Wortman J."/>
            <person name="Nusbaum C."/>
            <person name="Birren B."/>
        </authorList>
    </citation>
    <scope>NUCLEOTIDE SEQUENCE [LARGE SCALE GENOMIC DNA]</scope>
    <source>
        <strain evidence="3 4">P78048</strain>
    </source>
</reference>
<dbReference type="Proteomes" id="UP000030161">
    <property type="component" value="Unassembled WGS sequence"/>
</dbReference>
<evidence type="ECO:0000313" key="4">
    <source>
        <dbReference type="Proteomes" id="UP000030161"/>
    </source>
</evidence>
<feature type="region of interest" description="Disordered" evidence="1">
    <location>
        <begin position="64"/>
        <end position="83"/>
    </location>
</feature>
<accession>A0AB34PKI7</accession>
<dbReference type="EMBL" id="AJIX01000042">
    <property type="protein sequence ID" value="KGR04522.1"/>
    <property type="molecule type" value="Genomic_DNA"/>
</dbReference>
<keyword evidence="2" id="KW-0812">Transmembrane</keyword>
<comment type="caution">
    <text evidence="3">The sequence shown here is derived from an EMBL/GenBank/DDBJ whole genome shotgun (WGS) entry which is preliminary data.</text>
</comment>
<keyword evidence="2" id="KW-0472">Membrane</keyword>
<protein>
    <submittedName>
        <fullName evidence="3">Uncharacterized protein</fullName>
    </submittedName>
</protein>
<gene>
    <name evidence="3" type="ORF">MG3_05651</name>
</gene>
<proteinExistence type="predicted"/>
<evidence type="ECO:0000256" key="2">
    <source>
        <dbReference type="SAM" id="Phobius"/>
    </source>
</evidence>
<sequence length="106" mass="11996">MYLVLKGGPTIYTKKFGTSKFFVEFLCVSVVVVAVVPMGGDEGKGRTPETKNNSIQFFLIRQSPRANSNFNPQSPIKYKPQSSQEKYQPGNFILYFSPSFFLYSSF</sequence>
<keyword evidence="2" id="KW-1133">Transmembrane helix</keyword>
<feature type="transmembrane region" description="Helical" evidence="2">
    <location>
        <begin position="21"/>
        <end position="40"/>
    </location>
</feature>
<evidence type="ECO:0000256" key="1">
    <source>
        <dbReference type="SAM" id="MobiDB-lite"/>
    </source>
</evidence>
<dbReference type="AlphaFoldDB" id="A0AB34PKI7"/>
<evidence type="ECO:0000313" key="3">
    <source>
        <dbReference type="EMBL" id="KGR04522.1"/>
    </source>
</evidence>